<proteinExistence type="predicted"/>
<accession>A0A2W5QN86</accession>
<dbReference type="GO" id="GO:0016810">
    <property type="term" value="F:hydrolase activity, acting on carbon-nitrogen (but not peptide) bonds"/>
    <property type="evidence" value="ECO:0007669"/>
    <property type="project" value="InterPro"/>
</dbReference>
<dbReference type="CDD" id="cd10917">
    <property type="entry name" value="CE4_NodB_like_6s_7s"/>
    <property type="match status" value="1"/>
</dbReference>
<dbReference type="InterPro" id="IPR050248">
    <property type="entry name" value="Polysacc_deacetylase_ArnD"/>
</dbReference>
<reference evidence="2 3" key="1">
    <citation type="submission" date="2017-08" db="EMBL/GenBank/DDBJ databases">
        <title>Infants hospitalized years apart are colonized by the same room-sourced microbial strains.</title>
        <authorList>
            <person name="Brooks B."/>
            <person name="Olm M.R."/>
            <person name="Firek B.A."/>
            <person name="Baker R."/>
            <person name="Thomas B.C."/>
            <person name="Morowitz M.J."/>
            <person name="Banfield J.F."/>
        </authorList>
    </citation>
    <scope>NUCLEOTIDE SEQUENCE [LARGE SCALE GENOMIC DNA]</scope>
    <source>
        <strain evidence="2">S2_005_003_R2_41</strain>
    </source>
</reference>
<dbReference type="EMBL" id="QFPP01000001">
    <property type="protein sequence ID" value="PZQ78466.1"/>
    <property type="molecule type" value="Genomic_DNA"/>
</dbReference>
<dbReference type="GO" id="GO:0005975">
    <property type="term" value="P:carbohydrate metabolic process"/>
    <property type="evidence" value="ECO:0007669"/>
    <property type="project" value="InterPro"/>
</dbReference>
<dbReference type="AlphaFoldDB" id="A0A2W5QN86"/>
<dbReference type="Proteomes" id="UP000249135">
    <property type="component" value="Unassembled WGS sequence"/>
</dbReference>
<feature type="domain" description="NodB homology" evidence="1">
    <location>
        <begin position="3"/>
        <end position="190"/>
    </location>
</feature>
<dbReference type="SUPFAM" id="SSF88713">
    <property type="entry name" value="Glycoside hydrolase/deacetylase"/>
    <property type="match status" value="1"/>
</dbReference>
<evidence type="ECO:0000313" key="3">
    <source>
        <dbReference type="Proteomes" id="UP000249135"/>
    </source>
</evidence>
<dbReference type="InterPro" id="IPR011330">
    <property type="entry name" value="Glyco_hydro/deAcase_b/a-brl"/>
</dbReference>
<dbReference type="Gene3D" id="3.20.20.370">
    <property type="entry name" value="Glycoside hydrolase/deacetylase"/>
    <property type="match status" value="1"/>
</dbReference>
<dbReference type="Pfam" id="PF01522">
    <property type="entry name" value="Polysacc_deac_1"/>
    <property type="match status" value="1"/>
</dbReference>
<gene>
    <name evidence="2" type="ORF">DI563_00375</name>
</gene>
<dbReference type="InterPro" id="IPR002509">
    <property type="entry name" value="NODB_dom"/>
</dbReference>
<protein>
    <submittedName>
        <fullName evidence="2">Polysaccharide deacetylase family protein</fullName>
    </submittedName>
</protein>
<sequence length="226" mass="25282">MTRLITLSFDNGPTPGVTDMVLEALDRHGISATFFVLGKNLQTSQSRDLMALAAQRGHWIGNHTFHHDIPFGENPDPRAVEAEIESTQALIGKLSHPDRLFRPFGKGGLIGHHLLSCAAADHLLANHYTCVLWNAIPRDWENVYDWPDIALGQCRAQNWSLIVLHDYDTGAMKQLDNFICRAVGEGMQFVQAFPPDCVPIRRGQPQTPLDAIVARSVNHYNQEQRV</sequence>
<organism evidence="2 3">
    <name type="scientific">Variovorax paradoxus</name>
    <dbReference type="NCBI Taxonomy" id="34073"/>
    <lineage>
        <taxon>Bacteria</taxon>
        <taxon>Pseudomonadati</taxon>
        <taxon>Pseudomonadota</taxon>
        <taxon>Betaproteobacteria</taxon>
        <taxon>Burkholderiales</taxon>
        <taxon>Comamonadaceae</taxon>
        <taxon>Variovorax</taxon>
    </lineage>
</organism>
<dbReference type="PROSITE" id="PS51677">
    <property type="entry name" value="NODB"/>
    <property type="match status" value="1"/>
</dbReference>
<evidence type="ECO:0000259" key="1">
    <source>
        <dbReference type="PROSITE" id="PS51677"/>
    </source>
</evidence>
<dbReference type="PANTHER" id="PTHR10587">
    <property type="entry name" value="GLYCOSYL TRANSFERASE-RELATED"/>
    <property type="match status" value="1"/>
</dbReference>
<name>A0A2W5QN86_VARPD</name>
<evidence type="ECO:0000313" key="2">
    <source>
        <dbReference type="EMBL" id="PZQ78466.1"/>
    </source>
</evidence>
<comment type="caution">
    <text evidence="2">The sequence shown here is derived from an EMBL/GenBank/DDBJ whole genome shotgun (WGS) entry which is preliminary data.</text>
</comment>